<organism evidence="12 13">
    <name type="scientific">Arcicella aurantiaca</name>
    <dbReference type="NCBI Taxonomy" id="591202"/>
    <lineage>
        <taxon>Bacteria</taxon>
        <taxon>Pseudomonadati</taxon>
        <taxon>Bacteroidota</taxon>
        <taxon>Cytophagia</taxon>
        <taxon>Cytophagales</taxon>
        <taxon>Flectobacillaceae</taxon>
        <taxon>Arcicella</taxon>
    </lineage>
</organism>
<evidence type="ECO:0000259" key="11">
    <source>
        <dbReference type="Pfam" id="PF22744"/>
    </source>
</evidence>
<feature type="domain" description="PspC-related ToastRack" evidence="11">
    <location>
        <begin position="494"/>
        <end position="603"/>
    </location>
</feature>
<dbReference type="Gene3D" id="2.160.20.120">
    <property type="match status" value="2"/>
</dbReference>
<feature type="compositionally biased region" description="Polar residues" evidence="6">
    <location>
        <begin position="104"/>
        <end position="115"/>
    </location>
</feature>
<accession>A0A316EFF3</accession>
<name>A0A316EFF3_9BACT</name>
<evidence type="ECO:0000256" key="4">
    <source>
        <dbReference type="ARBA" id="ARBA00022989"/>
    </source>
</evidence>
<dbReference type="EMBL" id="QGGO01000003">
    <property type="protein sequence ID" value="PWK28487.1"/>
    <property type="molecule type" value="Genomic_DNA"/>
</dbReference>
<dbReference type="InterPro" id="IPR054321">
    <property type="entry name" value="PspC-rel_TM"/>
</dbReference>
<evidence type="ECO:0000259" key="10">
    <source>
        <dbReference type="Pfam" id="PF22571"/>
    </source>
</evidence>
<feature type="transmembrane region" description="Helical" evidence="7">
    <location>
        <begin position="171"/>
        <end position="199"/>
    </location>
</feature>
<feature type="domain" description="PspC-related transmembrane region" evidence="10">
    <location>
        <begin position="311"/>
        <end position="448"/>
    </location>
</feature>
<dbReference type="InterPro" id="IPR007168">
    <property type="entry name" value="Phageshock_PspC_N"/>
</dbReference>
<dbReference type="OrthoDB" id="5772680at2"/>
<dbReference type="GO" id="GO:0005886">
    <property type="term" value="C:plasma membrane"/>
    <property type="evidence" value="ECO:0007669"/>
    <property type="project" value="UniProtKB-SubCell"/>
</dbReference>
<dbReference type="InterPro" id="IPR021255">
    <property type="entry name" value="DUF2807"/>
</dbReference>
<evidence type="ECO:0000313" key="13">
    <source>
        <dbReference type="Proteomes" id="UP000245489"/>
    </source>
</evidence>
<feature type="transmembrane region" description="Helical" evidence="7">
    <location>
        <begin position="146"/>
        <end position="165"/>
    </location>
</feature>
<feature type="transmembrane region" description="Helical" evidence="7">
    <location>
        <begin position="242"/>
        <end position="266"/>
    </location>
</feature>
<feature type="region of interest" description="Disordered" evidence="6">
    <location>
        <begin position="98"/>
        <end position="126"/>
    </location>
</feature>
<dbReference type="Proteomes" id="UP000245489">
    <property type="component" value="Unassembled WGS sequence"/>
</dbReference>
<keyword evidence="5 7" id="KW-0472">Membrane</keyword>
<keyword evidence="4 7" id="KW-1133">Transmembrane helix</keyword>
<gene>
    <name evidence="12" type="ORF">LV89_00691</name>
</gene>
<feature type="compositionally biased region" description="Basic and acidic residues" evidence="6">
    <location>
        <begin position="116"/>
        <end position="126"/>
    </location>
</feature>
<evidence type="ECO:0000313" key="12">
    <source>
        <dbReference type="EMBL" id="PWK28487.1"/>
    </source>
</evidence>
<proteinExistence type="predicted"/>
<evidence type="ECO:0000256" key="1">
    <source>
        <dbReference type="ARBA" id="ARBA00004162"/>
    </source>
</evidence>
<feature type="transmembrane region" description="Helical" evidence="7">
    <location>
        <begin position="421"/>
        <end position="442"/>
    </location>
</feature>
<protein>
    <submittedName>
        <fullName evidence="12">Phage shock protein C (PspC) family protein</fullName>
    </submittedName>
</protein>
<evidence type="ECO:0000256" key="6">
    <source>
        <dbReference type="SAM" id="MobiDB-lite"/>
    </source>
</evidence>
<dbReference type="PANTHER" id="PTHR33885">
    <property type="entry name" value="PHAGE SHOCK PROTEIN C"/>
    <property type="match status" value="1"/>
</dbReference>
<dbReference type="Pfam" id="PF10988">
    <property type="entry name" value="DUF2807"/>
    <property type="match status" value="1"/>
</dbReference>
<comment type="subcellular location">
    <subcellularLocation>
        <location evidence="1">Cell membrane</location>
        <topology evidence="1">Single-pass membrane protein</topology>
    </subcellularLocation>
</comment>
<dbReference type="AlphaFoldDB" id="A0A316EFF3"/>
<keyword evidence="13" id="KW-1185">Reference proteome</keyword>
<sequence length="810" mass="90413">MKKTISINIAGIVFYIEDDGFDKLNAYLKAIQKYFSSYEGSKEIVEDIEARIAEKFWDKQKSEDKQAISLEDVEGLIASMGSVSDFAAIEEDEDLAMAGETKQENPSNASESTTTEEPHNQQHKQTFDYKHYSAPKKLYRDTRRKILGGVCAGLAYNLGFDPLWVRLAFLFLFLGIGPITAGVLSGISFVLYIACWIAFPANAMLEEDDRIRKFYRNPDGKVLGGVVSGIASYTGWDLGMLRFVSVLSIFIFGSGIVIYLILWAIAPEAKTLTDKMQMSGEPITLENIESNIKKTFNVENKPEDSVTKLLLLPFRIISQVFKALGPFAEFLISAGKVFIGGMMTFVGVVFIVALFFALFVGMTALENANIYFGDHVPVGLIGRDASPLMLIGAFLASAVPAFVVAWAGLSLLIRKNLFTPTVWQSALGVFIVGLLTTMYTGVRYARNFAKTASIERITNYTIDPKTPLFELNYTGLGQDWEPSTEIIGYDGTNIRVEQVFRADGPDKQEAEKNALAVSYNIVQKDSILKFDDRLEFKDNARFRDQHIRMKVYIPYEKPFSMTRGFAEFIDNSIEREYWEDAEGDKFKGSLWKFTKEGDLVCINRIIKVEDENNDNTYREDDFTTGTPIRTLDVKGFEYVKTNGQNGSCNIIIRQGGEFKVEVGGVENLDQLKYSVANNTLNIEQKDNRVLEVHITMPTLKGITMKGGNGESSIHNFSTDNFTVDLSDNNSLNISGNAQSLTAKLASNAKLQAFDFEALSVKVEAKDNTSAEINVKEKMEAKTFSHAQIRYRGEPSVSRSVQQEGGSVEKE</sequence>
<feature type="domain" description="Phage shock protein PspC N-terminal" evidence="8">
    <location>
        <begin position="136"/>
        <end position="201"/>
    </location>
</feature>
<feature type="region of interest" description="Disordered" evidence="6">
    <location>
        <begin position="789"/>
        <end position="810"/>
    </location>
</feature>
<dbReference type="Pfam" id="PF22744">
    <property type="entry name" value="Toast-rack_PspC-Cterm"/>
    <property type="match status" value="1"/>
</dbReference>
<reference evidence="12 13" key="1">
    <citation type="submission" date="2018-05" db="EMBL/GenBank/DDBJ databases">
        <title>Genomic Encyclopedia of Archaeal and Bacterial Type Strains, Phase II (KMG-II): from individual species to whole genera.</title>
        <authorList>
            <person name="Goeker M."/>
        </authorList>
    </citation>
    <scope>NUCLEOTIDE SEQUENCE [LARGE SCALE GENOMIC DNA]</scope>
    <source>
        <strain evidence="12 13">DSM 22214</strain>
    </source>
</reference>
<dbReference type="InterPro" id="IPR054319">
    <property type="entry name" value="PspC-rel_ToastRack"/>
</dbReference>
<feature type="transmembrane region" description="Helical" evidence="7">
    <location>
        <begin position="385"/>
        <end position="409"/>
    </location>
</feature>
<feature type="domain" description="Phage shock protein PspC N-terminal" evidence="8">
    <location>
        <begin position="212"/>
        <end position="269"/>
    </location>
</feature>
<evidence type="ECO:0000256" key="5">
    <source>
        <dbReference type="ARBA" id="ARBA00023136"/>
    </source>
</evidence>
<feature type="transmembrane region" description="Helical" evidence="7">
    <location>
        <begin position="220"/>
        <end position="236"/>
    </location>
</feature>
<feature type="domain" description="Putative auto-transporter adhesin head GIN" evidence="9">
    <location>
        <begin position="645"/>
        <end position="794"/>
    </location>
</feature>
<evidence type="ECO:0000256" key="3">
    <source>
        <dbReference type="ARBA" id="ARBA00022692"/>
    </source>
</evidence>
<dbReference type="Pfam" id="PF22571">
    <property type="entry name" value="LiaI-LiaF-TM_PspC"/>
    <property type="match status" value="1"/>
</dbReference>
<dbReference type="Pfam" id="PF04024">
    <property type="entry name" value="PspC"/>
    <property type="match status" value="2"/>
</dbReference>
<evidence type="ECO:0000256" key="2">
    <source>
        <dbReference type="ARBA" id="ARBA00022475"/>
    </source>
</evidence>
<evidence type="ECO:0000256" key="7">
    <source>
        <dbReference type="SAM" id="Phobius"/>
    </source>
</evidence>
<comment type="caution">
    <text evidence="12">The sequence shown here is derived from an EMBL/GenBank/DDBJ whole genome shotgun (WGS) entry which is preliminary data.</text>
</comment>
<feature type="transmembrane region" description="Helical" evidence="7">
    <location>
        <begin position="337"/>
        <end position="365"/>
    </location>
</feature>
<evidence type="ECO:0000259" key="9">
    <source>
        <dbReference type="Pfam" id="PF10988"/>
    </source>
</evidence>
<keyword evidence="2" id="KW-1003">Cell membrane</keyword>
<dbReference type="PANTHER" id="PTHR33885:SF3">
    <property type="entry name" value="PHAGE SHOCK PROTEIN C"/>
    <property type="match status" value="1"/>
</dbReference>
<keyword evidence="3 7" id="KW-0812">Transmembrane</keyword>
<dbReference type="InterPro" id="IPR052027">
    <property type="entry name" value="PspC"/>
</dbReference>
<evidence type="ECO:0000259" key="8">
    <source>
        <dbReference type="Pfam" id="PF04024"/>
    </source>
</evidence>
<dbReference type="RefSeq" id="WP_109741480.1">
    <property type="nucleotide sequence ID" value="NZ_QGGO01000003.1"/>
</dbReference>